<evidence type="ECO:0000256" key="1">
    <source>
        <dbReference type="ARBA" id="ARBA00023015"/>
    </source>
</evidence>
<accession>A0A316J5J0</accession>
<dbReference type="InterPro" id="IPR018060">
    <property type="entry name" value="HTH_AraC"/>
</dbReference>
<feature type="domain" description="HTH araC/xylS-type" evidence="3">
    <location>
        <begin position="97"/>
        <end position="197"/>
    </location>
</feature>
<evidence type="ECO:0000313" key="4">
    <source>
        <dbReference type="EMBL" id="PWL16581.1"/>
    </source>
</evidence>
<reference evidence="4 5" key="1">
    <citation type="submission" date="2018-05" db="EMBL/GenBank/DDBJ databases">
        <title>Comparative genomic sequence analysis between strain HN4 and CCM 8460T (Falsochrobactrum ovis) will provide more evidence to prove that HN4 is a new species of Falsochrobactrum.</title>
        <authorList>
            <person name="Lyu W."/>
            <person name="Sun L."/>
            <person name="Yao L."/>
        </authorList>
    </citation>
    <scope>NUCLEOTIDE SEQUENCE [LARGE SCALE GENOMIC DNA]</scope>
    <source>
        <strain evidence="4 5">HN4</strain>
    </source>
</reference>
<dbReference type="RefSeq" id="WP_109707795.1">
    <property type="nucleotide sequence ID" value="NZ_QGDB01000008.1"/>
</dbReference>
<evidence type="ECO:0000313" key="5">
    <source>
        <dbReference type="Proteomes" id="UP000245865"/>
    </source>
</evidence>
<protein>
    <recommendedName>
        <fullName evidence="3">HTH araC/xylS-type domain-containing protein</fullName>
    </recommendedName>
</protein>
<dbReference type="AlphaFoldDB" id="A0A316J5J0"/>
<dbReference type="OrthoDB" id="9804543at2"/>
<evidence type="ECO:0000259" key="3">
    <source>
        <dbReference type="PROSITE" id="PS01124"/>
    </source>
</evidence>
<gene>
    <name evidence="4" type="ORF">DKP76_16540</name>
</gene>
<name>A0A316J5J0_9HYPH</name>
<dbReference type="GO" id="GO:0043565">
    <property type="term" value="F:sequence-specific DNA binding"/>
    <property type="evidence" value="ECO:0007669"/>
    <property type="project" value="InterPro"/>
</dbReference>
<dbReference type="EMBL" id="QGDB01000008">
    <property type="protein sequence ID" value="PWL16581.1"/>
    <property type="molecule type" value="Genomic_DNA"/>
</dbReference>
<dbReference type="GO" id="GO:0003700">
    <property type="term" value="F:DNA-binding transcription factor activity"/>
    <property type="evidence" value="ECO:0007669"/>
    <property type="project" value="InterPro"/>
</dbReference>
<dbReference type="SMART" id="SM00342">
    <property type="entry name" value="HTH_ARAC"/>
    <property type="match status" value="1"/>
</dbReference>
<dbReference type="Pfam" id="PF12833">
    <property type="entry name" value="HTH_18"/>
    <property type="match status" value="1"/>
</dbReference>
<dbReference type="PANTHER" id="PTHR11019:SF159">
    <property type="entry name" value="TRANSCRIPTIONAL REGULATOR-RELATED"/>
    <property type="match status" value="1"/>
</dbReference>
<dbReference type="PROSITE" id="PS01124">
    <property type="entry name" value="HTH_ARAC_FAMILY_2"/>
    <property type="match status" value="1"/>
</dbReference>
<proteinExistence type="predicted"/>
<comment type="caution">
    <text evidence="4">The sequence shown here is derived from an EMBL/GenBank/DDBJ whole genome shotgun (WGS) entry which is preliminary data.</text>
</comment>
<keyword evidence="1" id="KW-0805">Transcription regulation</keyword>
<dbReference type="SUPFAM" id="SSF46689">
    <property type="entry name" value="Homeodomain-like"/>
    <property type="match status" value="1"/>
</dbReference>
<sequence>MHLQMLSQTVSRTVRTRYISSNEIIYVDVSRAEADRLGTGARIVQMNPVLQALMDAVPDSEFSGLTKPHEAALYELLFHEIVAAKDIPLSIAMPRDERISGLAQVGIVDPGSIASIDEWLIGASASRKTIERLFMKETGMTPSRWLRQVRILHAVSQLAADKKISSVALDLGYQSPSAFTYMFRCAIGLSSRDFRQTEKSVGR</sequence>
<dbReference type="InterPro" id="IPR009057">
    <property type="entry name" value="Homeodomain-like_sf"/>
</dbReference>
<keyword evidence="5" id="KW-1185">Reference proteome</keyword>
<evidence type="ECO:0000256" key="2">
    <source>
        <dbReference type="ARBA" id="ARBA00023163"/>
    </source>
</evidence>
<dbReference type="PANTHER" id="PTHR11019">
    <property type="entry name" value="HTH-TYPE TRANSCRIPTIONAL REGULATOR NIMR"/>
    <property type="match status" value="1"/>
</dbReference>
<dbReference type="Gene3D" id="1.10.10.60">
    <property type="entry name" value="Homeodomain-like"/>
    <property type="match status" value="1"/>
</dbReference>
<organism evidence="4 5">
    <name type="scientific">Falsochrobactrum shanghaiense</name>
    <dbReference type="NCBI Taxonomy" id="2201899"/>
    <lineage>
        <taxon>Bacteria</taxon>
        <taxon>Pseudomonadati</taxon>
        <taxon>Pseudomonadota</taxon>
        <taxon>Alphaproteobacteria</taxon>
        <taxon>Hyphomicrobiales</taxon>
        <taxon>Brucellaceae</taxon>
        <taxon>Falsochrobactrum</taxon>
    </lineage>
</organism>
<dbReference type="Proteomes" id="UP000245865">
    <property type="component" value="Unassembled WGS sequence"/>
</dbReference>
<keyword evidence="2" id="KW-0804">Transcription</keyword>